<sequence>MNITNMQDLDDGGAIIEFETTQEELIALAKIGLLQGLKEMCVREPRAFVDFKELRNEGFYRKVSELDRSVSDS</sequence>
<name>A0A6J5QM60_9CAUD</name>
<protein>
    <submittedName>
        <fullName evidence="1">Uncharacterized protein</fullName>
    </submittedName>
</protein>
<organism evidence="1">
    <name type="scientific">uncultured Caudovirales phage</name>
    <dbReference type="NCBI Taxonomy" id="2100421"/>
    <lineage>
        <taxon>Viruses</taxon>
        <taxon>Duplodnaviria</taxon>
        <taxon>Heunggongvirae</taxon>
        <taxon>Uroviricota</taxon>
        <taxon>Caudoviricetes</taxon>
        <taxon>Peduoviridae</taxon>
        <taxon>Maltschvirus</taxon>
        <taxon>Maltschvirus maltsch</taxon>
    </lineage>
</organism>
<proteinExistence type="predicted"/>
<accession>A0A6J5QM60</accession>
<gene>
    <name evidence="1" type="ORF">UFOVP1071_123</name>
</gene>
<reference evidence="1" key="1">
    <citation type="submission" date="2020-05" db="EMBL/GenBank/DDBJ databases">
        <authorList>
            <person name="Chiriac C."/>
            <person name="Salcher M."/>
            <person name="Ghai R."/>
            <person name="Kavagutti S V."/>
        </authorList>
    </citation>
    <scope>NUCLEOTIDE SEQUENCE</scope>
</reference>
<evidence type="ECO:0000313" key="1">
    <source>
        <dbReference type="EMBL" id="CAB4182038.1"/>
    </source>
</evidence>
<dbReference type="EMBL" id="LR797022">
    <property type="protein sequence ID" value="CAB4182038.1"/>
    <property type="molecule type" value="Genomic_DNA"/>
</dbReference>